<protein>
    <recommendedName>
        <fullName evidence="3">PucR family transcriptional regulator</fullName>
    </recommendedName>
</protein>
<name>A0ABV5V2W1_9MICO</name>
<reference evidence="1 2" key="1">
    <citation type="submission" date="2024-09" db="EMBL/GenBank/DDBJ databases">
        <authorList>
            <person name="Sun Q."/>
            <person name="Mori K."/>
        </authorList>
    </citation>
    <scope>NUCLEOTIDE SEQUENCE [LARGE SCALE GENOMIC DNA]</scope>
    <source>
        <strain evidence="1 2">JCM 12763</strain>
    </source>
</reference>
<comment type="caution">
    <text evidence="1">The sequence shown here is derived from an EMBL/GenBank/DDBJ whole genome shotgun (WGS) entry which is preliminary data.</text>
</comment>
<evidence type="ECO:0008006" key="3">
    <source>
        <dbReference type="Google" id="ProtNLM"/>
    </source>
</evidence>
<dbReference type="Proteomes" id="UP001589613">
    <property type="component" value="Unassembled WGS sequence"/>
</dbReference>
<dbReference type="RefSeq" id="WP_141338244.1">
    <property type="nucleotide sequence ID" value="NZ_JBHMAX010000017.1"/>
</dbReference>
<organism evidence="1 2">
    <name type="scientific">Ornithinimicrobium kibberense</name>
    <dbReference type="NCBI Taxonomy" id="282060"/>
    <lineage>
        <taxon>Bacteria</taxon>
        <taxon>Bacillati</taxon>
        <taxon>Actinomycetota</taxon>
        <taxon>Actinomycetes</taxon>
        <taxon>Micrococcales</taxon>
        <taxon>Ornithinimicrobiaceae</taxon>
        <taxon>Ornithinimicrobium</taxon>
    </lineage>
</organism>
<keyword evidence="2" id="KW-1185">Reference proteome</keyword>
<evidence type="ECO:0000313" key="1">
    <source>
        <dbReference type="EMBL" id="MFB9732154.1"/>
    </source>
</evidence>
<dbReference type="EMBL" id="JBHMAX010000017">
    <property type="protein sequence ID" value="MFB9732154.1"/>
    <property type="molecule type" value="Genomic_DNA"/>
</dbReference>
<proteinExistence type="predicted"/>
<accession>A0ABV5V2W1</accession>
<sequence length="149" mass="15748">MSFDDLPQDWPTRSLADPVLAADVLDLVVNDRDRMQGGLSFLLCRGDGRLSQPVFVGQIPHEAARRETVGSTVLTAVTLPGVGGLVVGIVKPWGGVDDDDRALHEHILAMCRRAQLPLLGTYVVTGTGIDRLPVAAGLQDVGDQAQGAA</sequence>
<evidence type="ECO:0000313" key="2">
    <source>
        <dbReference type="Proteomes" id="UP001589613"/>
    </source>
</evidence>
<gene>
    <name evidence="1" type="ORF">ACFFN0_08870</name>
</gene>